<sequence>AEGHEGLDNTENTCFNDESGGVRSPMSKEAIMIWVRKTLSRDLDQSIWLVTTDPVIQRH</sequence>
<evidence type="ECO:0000256" key="1">
    <source>
        <dbReference type="SAM" id="MobiDB-lite"/>
    </source>
</evidence>
<name>A0ABS8V4L5_DATST</name>
<comment type="caution">
    <text evidence="2">The sequence shown here is derived from an EMBL/GenBank/DDBJ whole genome shotgun (WGS) entry which is preliminary data.</text>
</comment>
<feature type="non-terminal residue" evidence="2">
    <location>
        <position position="1"/>
    </location>
</feature>
<keyword evidence="3" id="KW-1185">Reference proteome</keyword>
<evidence type="ECO:0000313" key="3">
    <source>
        <dbReference type="Proteomes" id="UP000823775"/>
    </source>
</evidence>
<accession>A0ABS8V4L5</accession>
<organism evidence="2 3">
    <name type="scientific">Datura stramonium</name>
    <name type="common">Jimsonweed</name>
    <name type="synonym">Common thornapple</name>
    <dbReference type="NCBI Taxonomy" id="4076"/>
    <lineage>
        <taxon>Eukaryota</taxon>
        <taxon>Viridiplantae</taxon>
        <taxon>Streptophyta</taxon>
        <taxon>Embryophyta</taxon>
        <taxon>Tracheophyta</taxon>
        <taxon>Spermatophyta</taxon>
        <taxon>Magnoliopsida</taxon>
        <taxon>eudicotyledons</taxon>
        <taxon>Gunneridae</taxon>
        <taxon>Pentapetalae</taxon>
        <taxon>asterids</taxon>
        <taxon>lamiids</taxon>
        <taxon>Solanales</taxon>
        <taxon>Solanaceae</taxon>
        <taxon>Solanoideae</taxon>
        <taxon>Datureae</taxon>
        <taxon>Datura</taxon>
    </lineage>
</organism>
<evidence type="ECO:0000313" key="2">
    <source>
        <dbReference type="EMBL" id="MCD9642095.1"/>
    </source>
</evidence>
<dbReference type="Proteomes" id="UP000823775">
    <property type="component" value="Unassembled WGS sequence"/>
</dbReference>
<feature type="region of interest" description="Disordered" evidence="1">
    <location>
        <begin position="1"/>
        <end position="23"/>
    </location>
</feature>
<proteinExistence type="predicted"/>
<reference evidence="2 3" key="1">
    <citation type="journal article" date="2021" name="BMC Genomics">
        <title>Datura genome reveals duplications of psychoactive alkaloid biosynthetic genes and high mutation rate following tissue culture.</title>
        <authorList>
            <person name="Rajewski A."/>
            <person name="Carter-House D."/>
            <person name="Stajich J."/>
            <person name="Litt A."/>
        </authorList>
    </citation>
    <scope>NUCLEOTIDE SEQUENCE [LARGE SCALE GENOMIC DNA]</scope>
    <source>
        <strain evidence="2">AR-01</strain>
    </source>
</reference>
<protein>
    <submittedName>
        <fullName evidence="2">Uncharacterized protein</fullName>
    </submittedName>
</protein>
<dbReference type="EMBL" id="JACEIK010003535">
    <property type="protein sequence ID" value="MCD9642095.1"/>
    <property type="molecule type" value="Genomic_DNA"/>
</dbReference>
<gene>
    <name evidence="2" type="ORF">HAX54_028731</name>
</gene>